<sequence>MEKQSISIKKVTILAGAFCAYMIGSGFSTGQEVLQFFSVYGVAKGIISTLVYAAITIWLIYTLYGTGQKMQFSNPYDVFEYYCGKYIGKFYTWYSVVLLYGIYVVMLAGAGATINQYFGIPAYIGGYGVAILALLTALLGVEKLINIIGVIGPIKIVFMIVVGVSAFITMASQPNLLSENSALIQTVGFQQASGNWLWSGILYAFLGLVFGNAFFVMNGQTAKNLREARLGGVIGAIALAGAVILLIIAENVYLDVIEGQQVPTLAIANHISPALGLIFALIIVLCIYSAVSSILQVVTRNFAVDKTKKFNILATVLTVVGMFGGMVLPFDKMVNLLYVIAAYSGIVLTGFMIYKEFINKNAFPFRKSNDENKDVDVAV</sequence>
<feature type="transmembrane region" description="Helical" evidence="1">
    <location>
        <begin position="196"/>
        <end position="218"/>
    </location>
</feature>
<feature type="transmembrane region" description="Helical" evidence="1">
    <location>
        <begin position="230"/>
        <end position="254"/>
    </location>
</feature>
<organism evidence="2 3">
    <name type="scientific">Clostridium aminobutyricum</name>
    <dbReference type="NCBI Taxonomy" id="33953"/>
    <lineage>
        <taxon>Bacteria</taxon>
        <taxon>Bacillati</taxon>
        <taxon>Bacillota</taxon>
        <taxon>Clostridia</taxon>
        <taxon>Eubacteriales</taxon>
        <taxon>Clostridiaceae</taxon>
        <taxon>Clostridium</taxon>
    </lineage>
</organism>
<feature type="transmembrane region" description="Helical" evidence="1">
    <location>
        <begin position="148"/>
        <end position="171"/>
    </location>
</feature>
<dbReference type="Proteomes" id="UP000664545">
    <property type="component" value="Unassembled WGS sequence"/>
</dbReference>
<feature type="transmembrane region" description="Helical" evidence="1">
    <location>
        <begin position="42"/>
        <end position="64"/>
    </location>
</feature>
<comment type="caution">
    <text evidence="2">The sequence shown here is derived from an EMBL/GenBank/DDBJ whole genome shotgun (WGS) entry which is preliminary data.</text>
</comment>
<protein>
    <recommendedName>
        <fullName evidence="4">Branched-chain amino acid transport system II carrier protein</fullName>
    </recommendedName>
</protein>
<name>A0A939DAE1_CLOAM</name>
<evidence type="ECO:0000256" key="1">
    <source>
        <dbReference type="SAM" id="Phobius"/>
    </source>
</evidence>
<dbReference type="PANTHER" id="PTHR37814">
    <property type="entry name" value="CONSERVED MEMBRANE PROTEIN"/>
    <property type="match status" value="1"/>
</dbReference>
<dbReference type="EMBL" id="JAFJZZ010000006">
    <property type="protein sequence ID" value="MBN7774096.1"/>
    <property type="molecule type" value="Genomic_DNA"/>
</dbReference>
<accession>A0A939DAE1</accession>
<keyword evidence="1" id="KW-0472">Membrane</keyword>
<dbReference type="RefSeq" id="WP_206582938.1">
    <property type="nucleotide sequence ID" value="NZ_JAFJZZ010000006.1"/>
</dbReference>
<feature type="transmembrane region" description="Helical" evidence="1">
    <location>
        <begin position="274"/>
        <end position="298"/>
    </location>
</feature>
<feature type="transmembrane region" description="Helical" evidence="1">
    <location>
        <begin position="91"/>
        <end position="114"/>
    </location>
</feature>
<evidence type="ECO:0000313" key="3">
    <source>
        <dbReference type="Proteomes" id="UP000664545"/>
    </source>
</evidence>
<feature type="transmembrane region" description="Helical" evidence="1">
    <location>
        <begin position="336"/>
        <end position="354"/>
    </location>
</feature>
<feature type="transmembrane region" description="Helical" evidence="1">
    <location>
        <begin position="120"/>
        <end position="141"/>
    </location>
</feature>
<keyword evidence="3" id="KW-1185">Reference proteome</keyword>
<dbReference type="AlphaFoldDB" id="A0A939DAE1"/>
<keyword evidence="1" id="KW-1133">Transmembrane helix</keyword>
<feature type="transmembrane region" description="Helical" evidence="1">
    <location>
        <begin position="12"/>
        <end position="30"/>
    </location>
</feature>
<dbReference type="InterPro" id="IPR038728">
    <property type="entry name" value="YkvI-like"/>
</dbReference>
<evidence type="ECO:0000313" key="2">
    <source>
        <dbReference type="EMBL" id="MBN7774096.1"/>
    </source>
</evidence>
<dbReference type="Gene3D" id="1.20.1730.10">
    <property type="entry name" value="Sodium/glucose cotransporter"/>
    <property type="match status" value="1"/>
</dbReference>
<dbReference type="InterPro" id="IPR038377">
    <property type="entry name" value="Na/Glc_symporter_sf"/>
</dbReference>
<dbReference type="PANTHER" id="PTHR37814:SF1">
    <property type="entry name" value="MEMBRANE PROTEIN"/>
    <property type="match status" value="1"/>
</dbReference>
<reference evidence="2" key="1">
    <citation type="submission" date="2021-02" db="EMBL/GenBank/DDBJ databases">
        <title>Abyssanaerobacter marinus gen.nov., sp., nov, anaerobic bacterium isolated from the Onnuri vent field of Indian Ocean and suggestion of Mogibacteriaceae fam. nov., and proposal of reclassification of ambiguous this family's genus member.</title>
        <authorList>
            <person name="Kim Y.J."/>
            <person name="Yang J.-A."/>
        </authorList>
    </citation>
    <scope>NUCLEOTIDE SEQUENCE</scope>
    <source>
        <strain evidence="2">DSM 2634</strain>
    </source>
</reference>
<proteinExistence type="predicted"/>
<gene>
    <name evidence="2" type="ORF">JYB65_12040</name>
</gene>
<keyword evidence="1" id="KW-0812">Transmembrane</keyword>
<evidence type="ECO:0008006" key="4">
    <source>
        <dbReference type="Google" id="ProtNLM"/>
    </source>
</evidence>
<feature type="transmembrane region" description="Helical" evidence="1">
    <location>
        <begin position="310"/>
        <end position="330"/>
    </location>
</feature>